<feature type="transmembrane region" description="Helical" evidence="7">
    <location>
        <begin position="87"/>
        <end position="112"/>
    </location>
</feature>
<keyword evidence="4 7" id="KW-0812">Transmembrane</keyword>
<dbReference type="GO" id="GO:0006813">
    <property type="term" value="P:potassium ion transport"/>
    <property type="evidence" value="ECO:0007669"/>
    <property type="project" value="InterPro"/>
</dbReference>
<name>A0A1J5HL97_9BACT</name>
<protein>
    <recommendedName>
        <fullName evidence="8">RCK N-terminal domain-containing protein</fullName>
    </recommendedName>
</protein>
<evidence type="ECO:0000256" key="7">
    <source>
        <dbReference type="SAM" id="Phobius"/>
    </source>
</evidence>
<evidence type="ECO:0000256" key="3">
    <source>
        <dbReference type="ARBA" id="ARBA00022448"/>
    </source>
</evidence>
<dbReference type="InterPro" id="IPR036291">
    <property type="entry name" value="NAD(P)-bd_dom_sf"/>
</dbReference>
<dbReference type="PANTHER" id="PTHR42751:SF6">
    <property type="entry name" value="CONSERVED INTEGRAL MEMBRANE TRANSPORT PROTEIN-RELATED"/>
    <property type="match status" value="1"/>
</dbReference>
<reference evidence="9 10" key="1">
    <citation type="journal article" date="2016" name="Environ. Microbiol.">
        <title>Genomic resolution of a cold subsurface aquifer community provides metabolic insights for novel microbes adapted to high CO concentrations.</title>
        <authorList>
            <person name="Probst A.J."/>
            <person name="Castelle C.J."/>
            <person name="Singh A."/>
            <person name="Brown C.T."/>
            <person name="Anantharaman K."/>
            <person name="Sharon I."/>
            <person name="Hug L.A."/>
            <person name="Burstein D."/>
            <person name="Emerson J.B."/>
            <person name="Thomas B.C."/>
            <person name="Banfield J.F."/>
        </authorList>
    </citation>
    <scope>NUCLEOTIDE SEQUENCE [LARGE SCALE GENOMIC DNA]</scope>
    <source>
        <strain evidence="9">CG2_30_33_16</strain>
    </source>
</reference>
<dbReference type="GO" id="GO:1902600">
    <property type="term" value="P:proton transmembrane transport"/>
    <property type="evidence" value="ECO:0007669"/>
    <property type="project" value="InterPro"/>
</dbReference>
<feature type="transmembrane region" description="Helical" evidence="7">
    <location>
        <begin position="299"/>
        <end position="321"/>
    </location>
</feature>
<dbReference type="PANTHER" id="PTHR42751">
    <property type="entry name" value="SODIUM/HYDROGEN EXCHANGER FAMILY/TRKA DOMAIN PROTEIN"/>
    <property type="match status" value="1"/>
</dbReference>
<feature type="transmembrane region" description="Helical" evidence="7">
    <location>
        <begin position="221"/>
        <end position="238"/>
    </location>
</feature>
<dbReference type="AlphaFoldDB" id="A0A1J5HL97"/>
<dbReference type="GO" id="GO:0016020">
    <property type="term" value="C:membrane"/>
    <property type="evidence" value="ECO:0007669"/>
    <property type="project" value="UniProtKB-SubCell"/>
</dbReference>
<evidence type="ECO:0000256" key="1">
    <source>
        <dbReference type="ARBA" id="ARBA00004141"/>
    </source>
</evidence>
<evidence type="ECO:0000256" key="4">
    <source>
        <dbReference type="ARBA" id="ARBA00022692"/>
    </source>
</evidence>
<dbReference type="InterPro" id="IPR038770">
    <property type="entry name" value="Na+/solute_symporter_sf"/>
</dbReference>
<evidence type="ECO:0000313" key="9">
    <source>
        <dbReference type="EMBL" id="OIP85203.1"/>
    </source>
</evidence>
<feature type="transmembrane region" description="Helical" evidence="7">
    <location>
        <begin position="149"/>
        <end position="171"/>
    </location>
</feature>
<proteinExistence type="inferred from homology"/>
<dbReference type="InterPro" id="IPR006153">
    <property type="entry name" value="Cation/H_exchanger_TM"/>
</dbReference>
<feature type="transmembrane region" description="Helical" evidence="7">
    <location>
        <begin position="59"/>
        <end position="75"/>
    </location>
</feature>
<sequence>MKDIASSVFLNFSLFLLVPFISAYFLKKIRISPLIGYIIGGLILNSFFSSTLSRDSINSFAYFGIILLLFTVGLETRFDKMVSLRRFIILGGLLQISFSILFISLTALIFNFTPLQSLLIGIALSSSSTSLVAKIIQDRGEENSFLGELALGILIFQDLAFIPFVIIFNSLTNEVSAFGPVVLKIFIDMILATIVLGLAYYFGQKVIPIVFNKIAKSSRELLNLFIILFIFLTGYVSSIVGLPILVSIFVAGIIIAQTMEHYHIFSQIRPLRDILAIIFFIYIGTNINIRMVFPQLPQILLFTLIVVLIKTLIIITIFTAFRLQSKLSFYLSLFLFQIDEDAFILASLGYRNNIFNQSQYLFIITSVLISLIITPILINNKEKIYIILRESIKRLLPFIDSYISHRIDADSTSIDVLNIKNHVILCGYGRIGAYIGRALLIADIPFLAIDYNFSIVNKAKKMGINIIYGDPTDPNILDYAEVETAMALVLALPDRISQESIIVSAKTVNKNIIIISRAHQKTDKQRMRDLGANFVVQPETEASLSIIKKLFLLKQLPKEEIVRHLQYLKKEDEGI</sequence>
<dbReference type="Pfam" id="PF00999">
    <property type="entry name" value="Na_H_Exchanger"/>
    <property type="match status" value="1"/>
</dbReference>
<dbReference type="EMBL" id="MNZM01000033">
    <property type="protein sequence ID" value="OIP85203.1"/>
    <property type="molecule type" value="Genomic_DNA"/>
</dbReference>
<evidence type="ECO:0000256" key="5">
    <source>
        <dbReference type="ARBA" id="ARBA00022989"/>
    </source>
</evidence>
<dbReference type="Gene3D" id="1.20.1530.20">
    <property type="match status" value="1"/>
</dbReference>
<dbReference type="PROSITE" id="PS51201">
    <property type="entry name" value="RCK_N"/>
    <property type="match status" value="1"/>
</dbReference>
<dbReference type="Proteomes" id="UP000183758">
    <property type="component" value="Unassembled WGS sequence"/>
</dbReference>
<gene>
    <name evidence="9" type="ORF">AUK04_01465</name>
</gene>
<dbReference type="GO" id="GO:0015297">
    <property type="term" value="F:antiporter activity"/>
    <property type="evidence" value="ECO:0007669"/>
    <property type="project" value="InterPro"/>
</dbReference>
<evidence type="ECO:0000313" key="10">
    <source>
        <dbReference type="Proteomes" id="UP000183758"/>
    </source>
</evidence>
<feature type="transmembrane region" description="Helical" evidence="7">
    <location>
        <begin position="360"/>
        <end position="378"/>
    </location>
</feature>
<comment type="subcellular location">
    <subcellularLocation>
        <location evidence="1">Membrane</location>
        <topology evidence="1">Multi-pass membrane protein</topology>
    </subcellularLocation>
</comment>
<keyword evidence="3" id="KW-0813">Transport</keyword>
<feature type="transmembrane region" description="Helical" evidence="7">
    <location>
        <begin position="118"/>
        <end position="137"/>
    </location>
</feature>
<keyword evidence="5 7" id="KW-1133">Transmembrane helix</keyword>
<evidence type="ECO:0000256" key="6">
    <source>
        <dbReference type="ARBA" id="ARBA00023136"/>
    </source>
</evidence>
<dbReference type="Pfam" id="PF02254">
    <property type="entry name" value="TrkA_N"/>
    <property type="match status" value="1"/>
</dbReference>
<dbReference type="InterPro" id="IPR003148">
    <property type="entry name" value="RCK_N"/>
</dbReference>
<organism evidence="9 10">
    <name type="scientific">Candidatus Roizmanbacteria bacterium CG2_30_33_16</name>
    <dbReference type="NCBI Taxonomy" id="1805340"/>
    <lineage>
        <taxon>Bacteria</taxon>
        <taxon>Candidatus Roizmaniibacteriota</taxon>
    </lineage>
</organism>
<comment type="similarity">
    <text evidence="2">Belongs to the monovalent cation:proton antiporter 2 (CPA2) transporter (TC 2.A.37) family.</text>
</comment>
<feature type="transmembrane region" description="Helical" evidence="7">
    <location>
        <begin position="6"/>
        <end position="27"/>
    </location>
</feature>
<feature type="transmembrane region" description="Helical" evidence="7">
    <location>
        <begin position="34"/>
        <end position="53"/>
    </location>
</feature>
<evidence type="ECO:0000259" key="8">
    <source>
        <dbReference type="PROSITE" id="PS51201"/>
    </source>
</evidence>
<accession>A0A1J5HL97</accession>
<keyword evidence="6 7" id="KW-0472">Membrane</keyword>
<comment type="caution">
    <text evidence="9">The sequence shown here is derived from an EMBL/GenBank/DDBJ whole genome shotgun (WGS) entry which is preliminary data.</text>
</comment>
<feature type="transmembrane region" description="Helical" evidence="7">
    <location>
        <begin position="274"/>
        <end position="293"/>
    </location>
</feature>
<dbReference type="Gene3D" id="3.40.50.720">
    <property type="entry name" value="NAD(P)-binding Rossmann-like Domain"/>
    <property type="match status" value="1"/>
</dbReference>
<evidence type="ECO:0000256" key="2">
    <source>
        <dbReference type="ARBA" id="ARBA00005551"/>
    </source>
</evidence>
<dbReference type="SUPFAM" id="SSF51735">
    <property type="entry name" value="NAD(P)-binding Rossmann-fold domains"/>
    <property type="match status" value="1"/>
</dbReference>
<feature type="domain" description="RCK N-terminal" evidence="8">
    <location>
        <begin position="420"/>
        <end position="537"/>
    </location>
</feature>
<feature type="transmembrane region" description="Helical" evidence="7">
    <location>
        <begin position="177"/>
        <end position="201"/>
    </location>
</feature>